<feature type="region of interest" description="Disordered" evidence="1">
    <location>
        <begin position="1"/>
        <end position="70"/>
    </location>
</feature>
<evidence type="ECO:0000256" key="1">
    <source>
        <dbReference type="SAM" id="MobiDB-lite"/>
    </source>
</evidence>
<dbReference type="Proteomes" id="UP001295740">
    <property type="component" value="Unassembled WGS sequence"/>
</dbReference>
<name>A0AAI8VN95_9PEZI</name>
<accession>A0AAI8VN95</accession>
<gene>
    <name evidence="2" type="ORF">KHLLAP_LOCUS8175</name>
</gene>
<protein>
    <submittedName>
        <fullName evidence="2">Uu.00g088930.m01.CDS01</fullName>
    </submittedName>
</protein>
<evidence type="ECO:0000313" key="2">
    <source>
        <dbReference type="EMBL" id="CAJ2507707.1"/>
    </source>
</evidence>
<dbReference type="AlphaFoldDB" id="A0AAI8VN95"/>
<organism evidence="2 3">
    <name type="scientific">Anthostomella pinea</name>
    <dbReference type="NCBI Taxonomy" id="933095"/>
    <lineage>
        <taxon>Eukaryota</taxon>
        <taxon>Fungi</taxon>
        <taxon>Dikarya</taxon>
        <taxon>Ascomycota</taxon>
        <taxon>Pezizomycotina</taxon>
        <taxon>Sordariomycetes</taxon>
        <taxon>Xylariomycetidae</taxon>
        <taxon>Xylariales</taxon>
        <taxon>Xylariaceae</taxon>
        <taxon>Anthostomella</taxon>
    </lineage>
</organism>
<feature type="compositionally biased region" description="Basic and acidic residues" evidence="1">
    <location>
        <begin position="13"/>
        <end position="23"/>
    </location>
</feature>
<proteinExistence type="predicted"/>
<keyword evidence="3" id="KW-1185">Reference proteome</keyword>
<evidence type="ECO:0000313" key="3">
    <source>
        <dbReference type="Proteomes" id="UP001295740"/>
    </source>
</evidence>
<comment type="caution">
    <text evidence="2">The sequence shown here is derived from an EMBL/GenBank/DDBJ whole genome shotgun (WGS) entry which is preliminary data.</text>
</comment>
<sequence>MPLKQDTTALDDPFEKAEAKKETGASAPDGMVGEKELDAALGDEGDDDIDVKKTTAQDDPLEEAEAKKVS</sequence>
<dbReference type="EMBL" id="CAUWAG010000010">
    <property type="protein sequence ID" value="CAJ2507707.1"/>
    <property type="molecule type" value="Genomic_DNA"/>
</dbReference>
<reference evidence="2" key="1">
    <citation type="submission" date="2023-10" db="EMBL/GenBank/DDBJ databases">
        <authorList>
            <person name="Hackl T."/>
        </authorList>
    </citation>
    <scope>NUCLEOTIDE SEQUENCE</scope>
</reference>